<gene>
    <name evidence="1" type="ORF">CF651_01685</name>
</gene>
<accession>A0A229UWQ0</accession>
<dbReference type="Proteomes" id="UP000215509">
    <property type="component" value="Unassembled WGS sequence"/>
</dbReference>
<organism evidence="1 2">
    <name type="scientific">Paenibacillus rigui</name>
    <dbReference type="NCBI Taxonomy" id="554312"/>
    <lineage>
        <taxon>Bacteria</taxon>
        <taxon>Bacillati</taxon>
        <taxon>Bacillota</taxon>
        <taxon>Bacilli</taxon>
        <taxon>Bacillales</taxon>
        <taxon>Paenibacillaceae</taxon>
        <taxon>Paenibacillus</taxon>
    </lineage>
</organism>
<name>A0A229UWQ0_9BACL</name>
<reference evidence="1 2" key="1">
    <citation type="submission" date="2017-07" db="EMBL/GenBank/DDBJ databases">
        <title>Genome sequencing and assembly of Paenibacillus rigui.</title>
        <authorList>
            <person name="Mayilraj S."/>
        </authorList>
    </citation>
    <scope>NUCLEOTIDE SEQUENCE [LARGE SCALE GENOMIC DNA]</scope>
    <source>
        <strain evidence="1 2">JCM 16352</strain>
    </source>
</reference>
<evidence type="ECO:0000313" key="2">
    <source>
        <dbReference type="Proteomes" id="UP000215509"/>
    </source>
</evidence>
<evidence type="ECO:0000313" key="1">
    <source>
        <dbReference type="EMBL" id="OXM87848.1"/>
    </source>
</evidence>
<sequence length="110" mass="12782">MIQYGSTDLHELRFSSMRASIELRDAQWIDVEVLFELDLHQGSELPADLSELSALLICTYGGDIVQIVPQDEGRDCEYQFTDAEKEQLRQFYEQSVKQLLRLKVERIDNT</sequence>
<protein>
    <submittedName>
        <fullName evidence="1">Uncharacterized protein</fullName>
    </submittedName>
</protein>
<dbReference type="AlphaFoldDB" id="A0A229UWQ0"/>
<comment type="caution">
    <text evidence="1">The sequence shown here is derived from an EMBL/GenBank/DDBJ whole genome shotgun (WGS) entry which is preliminary data.</text>
</comment>
<dbReference type="RefSeq" id="WP_094013098.1">
    <property type="nucleotide sequence ID" value="NZ_NMQW01000002.1"/>
</dbReference>
<keyword evidence="2" id="KW-1185">Reference proteome</keyword>
<proteinExistence type="predicted"/>
<dbReference type="EMBL" id="NMQW01000002">
    <property type="protein sequence ID" value="OXM87848.1"/>
    <property type="molecule type" value="Genomic_DNA"/>
</dbReference>
<dbReference type="OrthoDB" id="2930633at2"/>